<keyword evidence="9" id="KW-0963">Cytoplasm</keyword>
<evidence type="ECO:0000256" key="2">
    <source>
        <dbReference type="ARBA" id="ARBA00005204"/>
    </source>
</evidence>
<keyword evidence="4 9" id="KW-0028">Amino-acid biosynthesis</keyword>
<organism evidence="10 11">
    <name type="scientific">Azospirillum rugosum</name>
    <dbReference type="NCBI Taxonomy" id="416170"/>
    <lineage>
        <taxon>Bacteria</taxon>
        <taxon>Pseudomonadati</taxon>
        <taxon>Pseudomonadota</taxon>
        <taxon>Alphaproteobacteria</taxon>
        <taxon>Rhodospirillales</taxon>
        <taxon>Azospirillaceae</taxon>
        <taxon>Azospirillum</taxon>
    </lineage>
</organism>
<evidence type="ECO:0000313" key="11">
    <source>
        <dbReference type="Proteomes" id="UP000781958"/>
    </source>
</evidence>
<dbReference type="GO" id="GO:0004636">
    <property type="term" value="F:phosphoribosyl-ATP diphosphatase activity"/>
    <property type="evidence" value="ECO:0007669"/>
    <property type="project" value="UniProtKB-EC"/>
</dbReference>
<dbReference type="Proteomes" id="UP000781958">
    <property type="component" value="Unassembled WGS sequence"/>
</dbReference>
<sequence length="128" mass="13937">MEPSGYSINHRLPGPVMSDDLIRLYAAILERQGMDPSSSRTARLFAAGPKKIAKKVGEEAVEVALDAMNDDRQGVVNESADLLYNLSVLWAAMGITPDDVFAEIRRRETLYGIAEKLPKMTTAEGGGK</sequence>
<keyword evidence="6 9" id="KW-0378">Hydrolase</keyword>
<dbReference type="EC" id="3.6.1.31" evidence="9"/>
<evidence type="ECO:0000256" key="6">
    <source>
        <dbReference type="ARBA" id="ARBA00022801"/>
    </source>
</evidence>
<keyword evidence="5 9" id="KW-0547">Nucleotide-binding</keyword>
<keyword evidence="8 9" id="KW-0368">Histidine biosynthesis</keyword>
<evidence type="ECO:0000313" key="10">
    <source>
        <dbReference type="EMBL" id="MBP2292104.1"/>
    </source>
</evidence>
<name>A0ABS4SHS2_9PROT</name>
<dbReference type="Pfam" id="PF01503">
    <property type="entry name" value="PRA-PH"/>
    <property type="match status" value="1"/>
</dbReference>
<comment type="catalytic activity">
    <reaction evidence="1 9">
        <text>1-(5-phospho-beta-D-ribosyl)-ATP + H2O = 1-(5-phospho-beta-D-ribosyl)-5'-AMP + diphosphate + H(+)</text>
        <dbReference type="Rhea" id="RHEA:22828"/>
        <dbReference type="ChEBI" id="CHEBI:15377"/>
        <dbReference type="ChEBI" id="CHEBI:15378"/>
        <dbReference type="ChEBI" id="CHEBI:33019"/>
        <dbReference type="ChEBI" id="CHEBI:59457"/>
        <dbReference type="ChEBI" id="CHEBI:73183"/>
        <dbReference type="EC" id="3.6.1.31"/>
    </reaction>
</comment>
<protein>
    <recommendedName>
        <fullName evidence="9">Phosphoribosyl-ATP pyrophosphatase</fullName>
        <shortName evidence="9">PRA-PH</shortName>
        <ecNumber evidence="9">3.6.1.31</ecNumber>
    </recommendedName>
</protein>
<evidence type="ECO:0000256" key="5">
    <source>
        <dbReference type="ARBA" id="ARBA00022741"/>
    </source>
</evidence>
<evidence type="ECO:0000256" key="9">
    <source>
        <dbReference type="HAMAP-Rule" id="MF_01020"/>
    </source>
</evidence>
<accession>A0ABS4SHS2</accession>
<dbReference type="InterPro" id="IPR008179">
    <property type="entry name" value="HisE"/>
</dbReference>
<evidence type="ECO:0000256" key="1">
    <source>
        <dbReference type="ARBA" id="ARBA00001460"/>
    </source>
</evidence>
<keyword evidence="7 9" id="KW-0067">ATP-binding</keyword>
<evidence type="ECO:0000256" key="3">
    <source>
        <dbReference type="ARBA" id="ARBA00009392"/>
    </source>
</evidence>
<proteinExistence type="inferred from homology"/>
<evidence type="ECO:0000256" key="7">
    <source>
        <dbReference type="ARBA" id="ARBA00022840"/>
    </source>
</evidence>
<dbReference type="RefSeq" id="WP_307419292.1">
    <property type="nucleotide sequence ID" value="NZ_JAGINP010000005.1"/>
</dbReference>
<dbReference type="Gene3D" id="1.10.287.1080">
    <property type="entry name" value="MazG-like"/>
    <property type="match status" value="1"/>
</dbReference>
<dbReference type="NCBIfam" id="TIGR03188">
    <property type="entry name" value="histidine_hisI"/>
    <property type="match status" value="1"/>
</dbReference>
<gene>
    <name evidence="9" type="primary">hisE</name>
    <name evidence="10" type="ORF">J2851_001865</name>
</gene>
<comment type="pathway">
    <text evidence="2 9">Amino-acid biosynthesis; L-histidine biosynthesis; L-histidine from 5-phospho-alpha-D-ribose 1-diphosphate: step 2/9.</text>
</comment>
<evidence type="ECO:0000256" key="8">
    <source>
        <dbReference type="ARBA" id="ARBA00023102"/>
    </source>
</evidence>
<dbReference type="CDD" id="cd11534">
    <property type="entry name" value="NTP-PPase_HisIE_like"/>
    <property type="match status" value="1"/>
</dbReference>
<comment type="similarity">
    <text evidence="3 9">Belongs to the PRA-PH family.</text>
</comment>
<dbReference type="PANTHER" id="PTHR42945">
    <property type="entry name" value="HISTIDINE BIOSYNTHESIS BIFUNCTIONAL PROTEIN"/>
    <property type="match status" value="1"/>
</dbReference>
<dbReference type="PANTHER" id="PTHR42945:SF1">
    <property type="entry name" value="HISTIDINE BIOSYNTHESIS BIFUNCTIONAL PROTEIN HIS7"/>
    <property type="match status" value="1"/>
</dbReference>
<reference evidence="10 11" key="1">
    <citation type="submission" date="2021-03" db="EMBL/GenBank/DDBJ databases">
        <title>Genomic Encyclopedia of Type Strains, Phase III (KMG-III): the genomes of soil and plant-associated and newly described type strains.</title>
        <authorList>
            <person name="Whitman W."/>
        </authorList>
    </citation>
    <scope>NUCLEOTIDE SEQUENCE [LARGE SCALE GENOMIC DNA]</scope>
    <source>
        <strain evidence="10 11">IMMIB AFH-6</strain>
    </source>
</reference>
<keyword evidence="11" id="KW-1185">Reference proteome</keyword>
<comment type="caution">
    <text evidence="10">The sequence shown here is derived from an EMBL/GenBank/DDBJ whole genome shotgun (WGS) entry which is preliminary data.</text>
</comment>
<dbReference type="SUPFAM" id="SSF101386">
    <property type="entry name" value="all-alpha NTP pyrophosphatases"/>
    <property type="match status" value="1"/>
</dbReference>
<comment type="subcellular location">
    <subcellularLocation>
        <location evidence="9">Cytoplasm</location>
    </subcellularLocation>
</comment>
<dbReference type="InterPro" id="IPR021130">
    <property type="entry name" value="PRib-ATP_PPHydrolase-like"/>
</dbReference>
<dbReference type="EMBL" id="JAGINP010000005">
    <property type="protein sequence ID" value="MBP2292104.1"/>
    <property type="molecule type" value="Genomic_DNA"/>
</dbReference>
<evidence type="ECO:0000256" key="4">
    <source>
        <dbReference type="ARBA" id="ARBA00022605"/>
    </source>
</evidence>
<dbReference type="HAMAP" id="MF_01020">
    <property type="entry name" value="HisE"/>
    <property type="match status" value="1"/>
</dbReference>